<organism evidence="6">
    <name type="scientific">Sulfurisphaera javensis</name>
    <dbReference type="NCBI Taxonomy" id="2049879"/>
    <lineage>
        <taxon>Archaea</taxon>
        <taxon>Thermoproteota</taxon>
        <taxon>Thermoprotei</taxon>
        <taxon>Sulfolobales</taxon>
        <taxon>Sulfolobaceae</taxon>
        <taxon>Sulfurisphaera</taxon>
    </lineage>
</organism>
<accession>A0AAT9GTQ7</accession>
<dbReference type="AlphaFoldDB" id="A0AAT9GTQ7"/>
<dbReference type="Gene3D" id="3.40.640.10">
    <property type="entry name" value="Type I PLP-dependent aspartate aminotransferase-like (Major domain)"/>
    <property type="match status" value="1"/>
</dbReference>
<dbReference type="CDD" id="cd00609">
    <property type="entry name" value="AAT_like"/>
    <property type="match status" value="1"/>
</dbReference>
<evidence type="ECO:0000256" key="1">
    <source>
        <dbReference type="ARBA" id="ARBA00001933"/>
    </source>
</evidence>
<name>A0AAT9GTQ7_9CREN</name>
<keyword evidence="3" id="KW-0808">Transferase</keyword>
<evidence type="ECO:0000256" key="3">
    <source>
        <dbReference type="ARBA" id="ARBA00022679"/>
    </source>
</evidence>
<evidence type="ECO:0000256" key="2">
    <source>
        <dbReference type="ARBA" id="ARBA00022576"/>
    </source>
</evidence>
<evidence type="ECO:0000313" key="6">
    <source>
        <dbReference type="EMBL" id="BFH74020.1"/>
    </source>
</evidence>
<gene>
    <name evidence="6" type="ORF">SJAV_19640</name>
</gene>
<dbReference type="GO" id="GO:0008483">
    <property type="term" value="F:transaminase activity"/>
    <property type="evidence" value="ECO:0007669"/>
    <property type="project" value="UniProtKB-KW"/>
</dbReference>
<proteinExistence type="predicted"/>
<dbReference type="KEGG" id="sjv:SJAV_19640"/>
<dbReference type="InterPro" id="IPR050859">
    <property type="entry name" value="Class-I_PLP-dep_aminotransf"/>
</dbReference>
<dbReference type="Pfam" id="PF00155">
    <property type="entry name" value="Aminotran_1_2"/>
    <property type="match status" value="1"/>
</dbReference>
<reference evidence="6" key="1">
    <citation type="submission" date="2024-03" db="EMBL/GenBank/DDBJ databases">
        <title>Complete genome sequence of Sulfurisphaera javensis strain KD-1.</title>
        <authorList>
            <person name="Sakai H."/>
            <person name="Nur N."/>
            <person name="Suwanto A."/>
            <person name="Kurosawa N."/>
        </authorList>
    </citation>
    <scope>NUCLEOTIDE SEQUENCE</scope>
    <source>
        <strain evidence="6">KD-1</strain>
    </source>
</reference>
<dbReference type="GO" id="GO:0030170">
    <property type="term" value="F:pyridoxal phosphate binding"/>
    <property type="evidence" value="ECO:0007669"/>
    <property type="project" value="InterPro"/>
</dbReference>
<dbReference type="InterPro" id="IPR015421">
    <property type="entry name" value="PyrdxlP-dep_Trfase_major"/>
</dbReference>
<dbReference type="InterPro" id="IPR015422">
    <property type="entry name" value="PyrdxlP-dep_Trfase_small"/>
</dbReference>
<feature type="domain" description="Aminotransferase class I/classII large" evidence="5">
    <location>
        <begin position="14"/>
        <end position="347"/>
    </location>
</feature>
<dbReference type="EMBL" id="AP031322">
    <property type="protein sequence ID" value="BFH74020.1"/>
    <property type="molecule type" value="Genomic_DNA"/>
</dbReference>
<sequence length="365" mass="42427">MFDLHYTVMEINFNWGIPDPSTFVWKEIVEITKYVLETQHEKALQYAPAQGIEEVRYEISKFLIKRGFSLDEDYILLTNGAKEGIFILSEVFSNVVSEEPTYQGFISTMKYKGINVYPIPWDNEGPRIDLLEKIVKEKSIKYFYVTPVNNPMGRVMSMERRKQLLELASQFDFKIIEDDIYGFYVYDSPPLPAIKSLDKEGRVIYISSFSKIISPGLRIGFIAHEEIEKMVKIKNEINHQVSSLDQFIVGEILKRELIDNIINYARVLYKKKRDIMVQSIKEYFPQSVECTYPQGGFFMLCENSKLDSLLLLKEANRRGVKFVPGTEFYYSEKGKGSFRLSFSYENKIAEGIKILGELLRQEVSL</sequence>
<protein>
    <submittedName>
        <fullName evidence="6">PLP-dependent aminotransferase family protein</fullName>
    </submittedName>
</protein>
<comment type="cofactor">
    <cofactor evidence="1">
        <name>pyridoxal 5'-phosphate</name>
        <dbReference type="ChEBI" id="CHEBI:597326"/>
    </cofactor>
</comment>
<keyword evidence="4" id="KW-0663">Pyridoxal phosphate</keyword>
<evidence type="ECO:0000259" key="5">
    <source>
        <dbReference type="Pfam" id="PF00155"/>
    </source>
</evidence>
<dbReference type="Gene3D" id="3.90.1150.10">
    <property type="entry name" value="Aspartate Aminotransferase, domain 1"/>
    <property type="match status" value="1"/>
</dbReference>
<dbReference type="InterPro" id="IPR015424">
    <property type="entry name" value="PyrdxlP-dep_Trfase"/>
</dbReference>
<dbReference type="InterPro" id="IPR004839">
    <property type="entry name" value="Aminotransferase_I/II_large"/>
</dbReference>
<dbReference type="PANTHER" id="PTHR42790">
    <property type="entry name" value="AMINOTRANSFERASE"/>
    <property type="match status" value="1"/>
</dbReference>
<evidence type="ECO:0000256" key="4">
    <source>
        <dbReference type="ARBA" id="ARBA00022898"/>
    </source>
</evidence>
<dbReference type="SUPFAM" id="SSF53383">
    <property type="entry name" value="PLP-dependent transferases"/>
    <property type="match status" value="1"/>
</dbReference>
<keyword evidence="2 6" id="KW-0032">Aminotransferase</keyword>
<dbReference type="PANTHER" id="PTHR42790:SF19">
    <property type="entry name" value="KYNURENINE_ALPHA-AMINOADIPATE AMINOTRANSFERASE, MITOCHONDRIAL"/>
    <property type="match status" value="1"/>
</dbReference>
<dbReference type="GO" id="GO:1901605">
    <property type="term" value="P:alpha-amino acid metabolic process"/>
    <property type="evidence" value="ECO:0007669"/>
    <property type="project" value="TreeGrafter"/>
</dbReference>